<dbReference type="Gene3D" id="1.25.40.390">
    <property type="match status" value="1"/>
</dbReference>
<keyword evidence="10" id="KW-1185">Reference proteome</keyword>
<comment type="subcellular location">
    <subcellularLocation>
        <location evidence="1">Cell outer membrane</location>
    </subcellularLocation>
</comment>
<dbReference type="SUPFAM" id="SSF48452">
    <property type="entry name" value="TPR-like"/>
    <property type="match status" value="1"/>
</dbReference>
<dbReference type="GO" id="GO:0009279">
    <property type="term" value="C:cell outer membrane"/>
    <property type="evidence" value="ECO:0007669"/>
    <property type="project" value="UniProtKB-SubCell"/>
</dbReference>
<dbReference type="Proteomes" id="UP001319180">
    <property type="component" value="Unassembled WGS sequence"/>
</dbReference>
<gene>
    <name evidence="9" type="ORF">KK078_20645</name>
</gene>
<evidence type="ECO:0000256" key="5">
    <source>
        <dbReference type="ARBA" id="ARBA00023237"/>
    </source>
</evidence>
<protein>
    <submittedName>
        <fullName evidence="9">RagB/SusD family nutrient uptake outer membrane protein</fullName>
    </submittedName>
</protein>
<evidence type="ECO:0000256" key="3">
    <source>
        <dbReference type="ARBA" id="ARBA00022729"/>
    </source>
</evidence>
<keyword evidence="4" id="KW-0472">Membrane</keyword>
<keyword evidence="3 6" id="KW-0732">Signal</keyword>
<evidence type="ECO:0000256" key="4">
    <source>
        <dbReference type="ARBA" id="ARBA00023136"/>
    </source>
</evidence>
<dbReference type="AlphaFoldDB" id="A0AAP2GJ38"/>
<dbReference type="InterPro" id="IPR011990">
    <property type="entry name" value="TPR-like_helical_dom_sf"/>
</dbReference>
<feature type="chain" id="PRO_5042982405" evidence="6">
    <location>
        <begin position="19"/>
        <end position="441"/>
    </location>
</feature>
<evidence type="ECO:0000256" key="6">
    <source>
        <dbReference type="SAM" id="SignalP"/>
    </source>
</evidence>
<reference evidence="9 10" key="1">
    <citation type="submission" date="2021-05" db="EMBL/GenBank/DDBJ databases">
        <title>A Polyphasic approach of four new species of the genus Ohtaekwangia: Ohtaekwangia histidinii sp. nov., Ohtaekwangia cretensis sp. nov., Ohtaekwangia indiensis sp. nov., Ohtaekwangia reichenbachii sp. nov. from diverse environment.</title>
        <authorList>
            <person name="Octaviana S."/>
        </authorList>
    </citation>
    <scope>NUCLEOTIDE SEQUENCE [LARGE SCALE GENOMIC DNA]</scope>
    <source>
        <strain evidence="9 10">PWU37</strain>
    </source>
</reference>
<feature type="domain" description="SusD-like N-terminal" evidence="8">
    <location>
        <begin position="20"/>
        <end position="216"/>
    </location>
</feature>
<evidence type="ECO:0000259" key="7">
    <source>
        <dbReference type="Pfam" id="PF07980"/>
    </source>
</evidence>
<organism evidence="9 10">
    <name type="scientific">Dawidia soli</name>
    <dbReference type="NCBI Taxonomy" id="2782352"/>
    <lineage>
        <taxon>Bacteria</taxon>
        <taxon>Pseudomonadati</taxon>
        <taxon>Bacteroidota</taxon>
        <taxon>Cytophagia</taxon>
        <taxon>Cytophagales</taxon>
        <taxon>Chryseotaleaceae</taxon>
        <taxon>Dawidia</taxon>
    </lineage>
</organism>
<sequence length="441" mass="49236">MKKILYFALLLVVATACDVLDVKPTDSISADDAFQDKNGIEKGVQGAYTAFQNLGYYGRTYLLFSDLASDNMFHPAEATASEYAQVDNNNILPENGSIDGIWTSAYQGINYANNVILKVPAIADMSDEEKAQALGELRFVRALNHFNLLNFFGPIPIKLTPTVGSAGVDAPRSGADAVYEQIIADLIYAEENLAVSSQKARASRHAATALLARVYLYKGDYALASTKALEVINSKAYTLVKDYDKVFVDQSSESIFEIDFTVTNRNRMAEYTFPTLLKGRREAAPPAEMLAAYEEADTLRKKASIRDTLNISYAAKYKDLATGADNIIVLRLAEMFLIRAEAEARSEGIIDTVKLNLNKVRHRAKLEDTEAETYTALLRAIEHERRIELAFEGHRWFDLVRTNRALEVLPLVKDVDQTLFPIPLEEILTNRHPDMEQNHGY</sequence>
<proteinExistence type="inferred from homology"/>
<comment type="caution">
    <text evidence="9">The sequence shown here is derived from an EMBL/GenBank/DDBJ whole genome shotgun (WGS) entry which is preliminary data.</text>
</comment>
<dbReference type="RefSeq" id="WP_254092212.1">
    <property type="nucleotide sequence ID" value="NZ_JAHESC010000034.1"/>
</dbReference>
<evidence type="ECO:0000256" key="2">
    <source>
        <dbReference type="ARBA" id="ARBA00006275"/>
    </source>
</evidence>
<keyword evidence="5" id="KW-0998">Cell outer membrane</keyword>
<dbReference type="EMBL" id="JAHESC010000034">
    <property type="protein sequence ID" value="MBT1688986.1"/>
    <property type="molecule type" value="Genomic_DNA"/>
</dbReference>
<evidence type="ECO:0000313" key="10">
    <source>
        <dbReference type="Proteomes" id="UP001319180"/>
    </source>
</evidence>
<evidence type="ECO:0000256" key="1">
    <source>
        <dbReference type="ARBA" id="ARBA00004442"/>
    </source>
</evidence>
<dbReference type="Pfam" id="PF07980">
    <property type="entry name" value="SusD_RagB"/>
    <property type="match status" value="1"/>
</dbReference>
<comment type="similarity">
    <text evidence="2">Belongs to the SusD family.</text>
</comment>
<dbReference type="InterPro" id="IPR033985">
    <property type="entry name" value="SusD-like_N"/>
</dbReference>
<feature type="domain" description="RagB/SusD" evidence="7">
    <location>
        <begin position="312"/>
        <end position="404"/>
    </location>
</feature>
<dbReference type="PROSITE" id="PS51257">
    <property type="entry name" value="PROKAR_LIPOPROTEIN"/>
    <property type="match status" value="1"/>
</dbReference>
<accession>A0AAP2GJ38</accession>
<dbReference type="Pfam" id="PF14322">
    <property type="entry name" value="SusD-like_3"/>
    <property type="match status" value="1"/>
</dbReference>
<feature type="signal peptide" evidence="6">
    <location>
        <begin position="1"/>
        <end position="18"/>
    </location>
</feature>
<dbReference type="CDD" id="cd08977">
    <property type="entry name" value="SusD"/>
    <property type="match status" value="1"/>
</dbReference>
<name>A0AAP2GJ38_9BACT</name>
<evidence type="ECO:0000259" key="8">
    <source>
        <dbReference type="Pfam" id="PF14322"/>
    </source>
</evidence>
<evidence type="ECO:0000313" key="9">
    <source>
        <dbReference type="EMBL" id="MBT1688986.1"/>
    </source>
</evidence>
<dbReference type="InterPro" id="IPR012944">
    <property type="entry name" value="SusD_RagB_dom"/>
</dbReference>